<keyword evidence="4" id="KW-1185">Reference proteome</keyword>
<protein>
    <submittedName>
        <fullName evidence="3">Uncharacterized conserved protein YlxW, UPF0749 family</fullName>
    </submittedName>
</protein>
<evidence type="ECO:0000256" key="2">
    <source>
        <dbReference type="SAM" id="Coils"/>
    </source>
</evidence>
<comment type="similarity">
    <text evidence="1">Belongs to the UPF0749 family.</text>
</comment>
<dbReference type="InterPro" id="IPR010273">
    <property type="entry name" value="DUF881"/>
</dbReference>
<sequence length="238" mass="27574">MTDKRGKVVFVILCIIFGIALSMQFKSVTSNTNEGKFLSSNRGQQVRILRSENERLNQELAELEKRLREYELFEEDENFIIRNLKNDLEKYRILSGHNSVEGPGVTIKIEDTYSLEGETSRFIMYNYDIILELINKLNAAGAEAISINDIRYTSTTEVFLNSNRIHINGIATSPPYYINAIGNPETLEAALNMRFDLVWRLRQEDRIRVSVNKEENIEMSRYDRPMTFKYAKPVEASQ</sequence>
<evidence type="ECO:0000313" key="3">
    <source>
        <dbReference type="EMBL" id="SCX88293.1"/>
    </source>
</evidence>
<dbReference type="Gene3D" id="3.30.70.1880">
    <property type="entry name" value="Protein of unknown function DUF881"/>
    <property type="match status" value="1"/>
</dbReference>
<evidence type="ECO:0000256" key="1">
    <source>
        <dbReference type="ARBA" id="ARBA00009108"/>
    </source>
</evidence>
<feature type="coiled-coil region" evidence="2">
    <location>
        <begin position="46"/>
        <end position="76"/>
    </location>
</feature>
<dbReference type="RefSeq" id="WP_091539343.1">
    <property type="nucleotide sequence ID" value="NZ_FMUS01000002.1"/>
</dbReference>
<dbReference type="Pfam" id="PF05949">
    <property type="entry name" value="DUF881"/>
    <property type="match status" value="1"/>
</dbReference>
<dbReference type="PANTHER" id="PTHR37313:SF2">
    <property type="entry name" value="UPF0749 PROTEIN YLXX"/>
    <property type="match status" value="1"/>
</dbReference>
<accession>A0A1G5BDR7</accession>
<name>A0A1G5BDR7_9FIRM</name>
<gene>
    <name evidence="3" type="ORF">SAMN03080606_00383</name>
</gene>
<proteinExistence type="inferred from homology"/>
<dbReference type="AlphaFoldDB" id="A0A1G5BDR7"/>
<dbReference type="EMBL" id="FMUS01000002">
    <property type="protein sequence ID" value="SCX88293.1"/>
    <property type="molecule type" value="Genomic_DNA"/>
</dbReference>
<dbReference type="PANTHER" id="PTHR37313">
    <property type="entry name" value="UPF0749 PROTEIN RV1825"/>
    <property type="match status" value="1"/>
</dbReference>
<evidence type="ECO:0000313" key="4">
    <source>
        <dbReference type="Proteomes" id="UP000198636"/>
    </source>
</evidence>
<organism evidence="3 4">
    <name type="scientific">Alkaliphilus peptidifermentans DSM 18978</name>
    <dbReference type="NCBI Taxonomy" id="1120976"/>
    <lineage>
        <taxon>Bacteria</taxon>
        <taxon>Bacillati</taxon>
        <taxon>Bacillota</taxon>
        <taxon>Clostridia</taxon>
        <taxon>Peptostreptococcales</taxon>
        <taxon>Natronincolaceae</taxon>
        <taxon>Alkaliphilus</taxon>
    </lineage>
</organism>
<dbReference type="Proteomes" id="UP000198636">
    <property type="component" value="Unassembled WGS sequence"/>
</dbReference>
<keyword evidence="2" id="KW-0175">Coiled coil</keyword>
<reference evidence="3 4" key="1">
    <citation type="submission" date="2016-10" db="EMBL/GenBank/DDBJ databases">
        <authorList>
            <person name="de Groot N.N."/>
        </authorList>
    </citation>
    <scope>NUCLEOTIDE SEQUENCE [LARGE SCALE GENOMIC DNA]</scope>
    <source>
        <strain evidence="3 4">DSM 18978</strain>
    </source>
</reference>
<dbReference type="OrthoDB" id="9776196at2"/>
<dbReference type="STRING" id="1120976.SAMN03080606_00383"/>